<keyword evidence="1" id="KW-0238">DNA-binding</keyword>
<name>A0ABV5QDJ7_9ACTN</name>
<dbReference type="InterPro" id="IPR006119">
    <property type="entry name" value="Resolv_N"/>
</dbReference>
<dbReference type="Gene3D" id="3.40.50.1390">
    <property type="entry name" value="Resolvase, N-terminal catalytic domain"/>
    <property type="match status" value="2"/>
</dbReference>
<reference evidence="5 6" key="1">
    <citation type="submission" date="2024-09" db="EMBL/GenBank/DDBJ databases">
        <authorList>
            <person name="Sun Q."/>
            <person name="Mori K."/>
        </authorList>
    </citation>
    <scope>NUCLEOTIDE SEQUENCE [LARGE SCALE GENOMIC DNA]</scope>
    <source>
        <strain evidence="5 6">JCM 3323</strain>
    </source>
</reference>
<sequence>MKIVYSRVSTATQSLLRQRHILTEAGLLVRTGGVAEGFRPADGVLLFEDPATTSKIPALERPAFAKVAAAAHPGDVLTVSELFRLCRDLVDIHNVRAGCQARGVVLRVLSGPLSNFHDLAANDATTDLLINVITAVGQFQRDIQNELTVEGIAAAEAEGRYRGRRPALDDARRDEVRPQLQLDALHASGYDELVMEKESGKRGVARPEWQALVSRPQAGDTLKFWKSDRWGRSAGHVLTTVNELRERGVMVVSLTENFDLDTKEGRFMFAVLAAAAEYELELRAERQAEGIAAAKRRQSEGTMLPGKKDMGRPHVLGPAELATLRRLVDDGVSVTEAARTSRSAAPPPTPPSPSTDQQLPQLATRFCGIPVAPAVRGGGPPLTP</sequence>
<feature type="domain" description="Resolvase/invertase-type recombinase catalytic" evidence="4">
    <location>
        <begin position="164"/>
        <end position="298"/>
    </location>
</feature>
<dbReference type="PANTHER" id="PTHR30461:SF2">
    <property type="entry name" value="SERINE RECOMBINASE PINE-RELATED"/>
    <property type="match status" value="1"/>
</dbReference>
<protein>
    <submittedName>
        <fullName evidence="5">Recombinase family protein</fullName>
    </submittedName>
</protein>
<dbReference type="EMBL" id="JBHMCE010000019">
    <property type="protein sequence ID" value="MFB9533557.1"/>
    <property type="molecule type" value="Genomic_DNA"/>
</dbReference>
<feature type="region of interest" description="Disordered" evidence="3">
    <location>
        <begin position="333"/>
        <end position="362"/>
    </location>
</feature>
<organism evidence="5 6">
    <name type="scientific">Nonomuraea roseola</name>
    <dbReference type="NCBI Taxonomy" id="46179"/>
    <lineage>
        <taxon>Bacteria</taxon>
        <taxon>Bacillati</taxon>
        <taxon>Actinomycetota</taxon>
        <taxon>Actinomycetes</taxon>
        <taxon>Streptosporangiales</taxon>
        <taxon>Streptosporangiaceae</taxon>
        <taxon>Nonomuraea</taxon>
    </lineage>
</organism>
<keyword evidence="2" id="KW-0233">DNA recombination</keyword>
<accession>A0ABV5QDJ7</accession>
<dbReference type="PANTHER" id="PTHR30461">
    <property type="entry name" value="DNA-INVERTASE FROM LAMBDOID PROPHAGE"/>
    <property type="match status" value="1"/>
</dbReference>
<dbReference type="Proteomes" id="UP001589646">
    <property type="component" value="Unassembled WGS sequence"/>
</dbReference>
<dbReference type="CDD" id="cd03768">
    <property type="entry name" value="SR_ResInv"/>
    <property type="match status" value="1"/>
</dbReference>
<dbReference type="Pfam" id="PF00239">
    <property type="entry name" value="Resolvase"/>
    <property type="match status" value="2"/>
</dbReference>
<evidence type="ECO:0000256" key="2">
    <source>
        <dbReference type="ARBA" id="ARBA00023172"/>
    </source>
</evidence>
<dbReference type="InterPro" id="IPR036162">
    <property type="entry name" value="Resolvase-like_N_sf"/>
</dbReference>
<comment type="caution">
    <text evidence="5">The sequence shown here is derived from an EMBL/GenBank/DDBJ whole genome shotgun (WGS) entry which is preliminary data.</text>
</comment>
<proteinExistence type="predicted"/>
<feature type="region of interest" description="Disordered" evidence="3">
    <location>
        <begin position="293"/>
        <end position="313"/>
    </location>
</feature>
<dbReference type="RefSeq" id="WP_346118140.1">
    <property type="nucleotide sequence ID" value="NZ_BAAAXC010000005.1"/>
</dbReference>
<dbReference type="PROSITE" id="PS51736">
    <property type="entry name" value="RECOMBINASES_3"/>
    <property type="match status" value="2"/>
</dbReference>
<keyword evidence="6" id="KW-1185">Reference proteome</keyword>
<feature type="domain" description="Resolvase/invertase-type recombinase catalytic" evidence="4">
    <location>
        <begin position="1"/>
        <end position="159"/>
    </location>
</feature>
<evidence type="ECO:0000313" key="5">
    <source>
        <dbReference type="EMBL" id="MFB9533557.1"/>
    </source>
</evidence>
<dbReference type="SUPFAM" id="SSF53041">
    <property type="entry name" value="Resolvase-like"/>
    <property type="match status" value="2"/>
</dbReference>
<dbReference type="InterPro" id="IPR050639">
    <property type="entry name" value="SSR_resolvase"/>
</dbReference>
<dbReference type="SMART" id="SM00857">
    <property type="entry name" value="Resolvase"/>
    <property type="match status" value="2"/>
</dbReference>
<evidence type="ECO:0000259" key="4">
    <source>
        <dbReference type="PROSITE" id="PS51736"/>
    </source>
</evidence>
<evidence type="ECO:0000256" key="3">
    <source>
        <dbReference type="SAM" id="MobiDB-lite"/>
    </source>
</evidence>
<evidence type="ECO:0000313" key="6">
    <source>
        <dbReference type="Proteomes" id="UP001589646"/>
    </source>
</evidence>
<evidence type="ECO:0000256" key="1">
    <source>
        <dbReference type="ARBA" id="ARBA00023125"/>
    </source>
</evidence>
<gene>
    <name evidence="5" type="ORF">ACFFRN_43780</name>
</gene>